<dbReference type="AlphaFoldDB" id="A0A6I3SL58"/>
<dbReference type="InterPro" id="IPR051922">
    <property type="entry name" value="Bact_Sporulation_Assoc"/>
</dbReference>
<dbReference type="GO" id="GO:0030288">
    <property type="term" value="C:outer membrane-bounded periplasmic space"/>
    <property type="evidence" value="ECO:0007669"/>
    <property type="project" value="TreeGrafter"/>
</dbReference>
<dbReference type="OrthoDB" id="9794671at2"/>
<evidence type="ECO:0000259" key="1">
    <source>
        <dbReference type="Pfam" id="PF08486"/>
    </source>
</evidence>
<dbReference type="InterPro" id="IPR013693">
    <property type="entry name" value="SpoIID/LytB_N"/>
</dbReference>
<proteinExistence type="predicted"/>
<reference evidence="2 3" key="1">
    <citation type="submission" date="2019-11" db="EMBL/GenBank/DDBJ databases">
        <title>Whole-genome sequence of a the green, strictly anaerobic photosynthetic bacterium Heliobacillus mobilis DSM 6151.</title>
        <authorList>
            <person name="Kyndt J.A."/>
            <person name="Meyer T.E."/>
        </authorList>
    </citation>
    <scope>NUCLEOTIDE SEQUENCE [LARGE SCALE GENOMIC DNA]</scope>
    <source>
        <strain evidence="2 3">DSM 6151</strain>
    </source>
</reference>
<dbReference type="InterPro" id="IPR013486">
    <property type="entry name" value="SpoIID/LytB"/>
</dbReference>
<dbReference type="Pfam" id="PF08486">
    <property type="entry name" value="SpoIID"/>
    <property type="match status" value="1"/>
</dbReference>
<comment type="caution">
    <text evidence="2">The sequence shown here is derived from an EMBL/GenBank/DDBJ whole genome shotgun (WGS) entry which is preliminary data.</text>
</comment>
<accession>A0A6I3SL58</accession>
<gene>
    <name evidence="2" type="ORF">GJ688_12070</name>
</gene>
<dbReference type="NCBIfam" id="TIGR02669">
    <property type="entry name" value="SpoIID_LytB"/>
    <property type="match status" value="1"/>
</dbReference>
<protein>
    <submittedName>
        <fullName evidence="2">SpoIID/LytB domain-containing protein</fullName>
    </submittedName>
</protein>
<dbReference type="EMBL" id="WNKU01000014">
    <property type="protein sequence ID" value="MTV49708.1"/>
    <property type="molecule type" value="Genomic_DNA"/>
</dbReference>
<name>A0A6I3SL58_HELMO</name>
<dbReference type="GO" id="GO:0030435">
    <property type="term" value="P:sporulation resulting in formation of a cellular spore"/>
    <property type="evidence" value="ECO:0007669"/>
    <property type="project" value="InterPro"/>
</dbReference>
<keyword evidence="3" id="KW-1185">Reference proteome</keyword>
<sequence>MEMAQTKRWGLHWLLMALFGLLITTGIVTPVEARELPLLRVLLAQQTSADVRVISGTYQWFDEETNGIIEDAGQKTWTASASGAVINLVKDNKSLAKSFNGPLLLKAVGSGENILEVNGKKYRGSLRVYYLRSQGTNSLALINVIDMESYLNGVVGMEIGSGAPEEAIKAQALASRTYALQQRDRRDSFGYYYDVQATQSSQVYQGIAGETPRVTQLVNATRGQVVTYDGKLIEAVFHSNSGGQTEDARYVWNSDVPYLRGVPAPEDKYAEEMKGSAALAYHWRKPVTARQLAGQTLSLTGKDPGDVKSLRIAETSPSGRVTRLEVIGTKGIISVDKTKVRQLVDTPSTKFTISGSGGSGSADLQVLSNGSSGVTKTTVATTGSYQLKSSGLAVLTATATAISAEGTTTLSGSSSTANEFILDGYGFGHGVGMSQWGAMGLAKAGKKYNDIIEHYYNQDRRDDRLRIVGEWGN</sequence>
<dbReference type="PANTHER" id="PTHR30032">
    <property type="entry name" value="N-ACETYLMURAMOYL-L-ALANINE AMIDASE-RELATED"/>
    <property type="match status" value="1"/>
</dbReference>
<feature type="domain" description="Sporulation stage II protein D amidase enhancer LytB N-terminal" evidence="1">
    <location>
        <begin position="137"/>
        <end position="228"/>
    </location>
</feature>
<evidence type="ECO:0000313" key="3">
    <source>
        <dbReference type="Proteomes" id="UP000430670"/>
    </source>
</evidence>
<evidence type="ECO:0000313" key="2">
    <source>
        <dbReference type="EMBL" id="MTV49708.1"/>
    </source>
</evidence>
<organism evidence="2 3">
    <name type="scientific">Heliobacterium mobile</name>
    <name type="common">Heliobacillus mobilis</name>
    <dbReference type="NCBI Taxonomy" id="28064"/>
    <lineage>
        <taxon>Bacteria</taxon>
        <taxon>Bacillati</taxon>
        <taxon>Bacillota</taxon>
        <taxon>Clostridia</taxon>
        <taxon>Eubacteriales</taxon>
        <taxon>Heliobacteriaceae</taxon>
        <taxon>Heliobacterium</taxon>
    </lineage>
</organism>
<dbReference type="Proteomes" id="UP000430670">
    <property type="component" value="Unassembled WGS sequence"/>
</dbReference>
<dbReference type="PANTHER" id="PTHR30032:SF4">
    <property type="entry name" value="AMIDASE ENHANCER"/>
    <property type="match status" value="1"/>
</dbReference>